<proteinExistence type="predicted"/>
<organism evidence="1 2">
    <name type="scientific">Branchiostoma lanceolatum</name>
    <name type="common">Common lancelet</name>
    <name type="synonym">Amphioxus lanceolatum</name>
    <dbReference type="NCBI Taxonomy" id="7740"/>
    <lineage>
        <taxon>Eukaryota</taxon>
        <taxon>Metazoa</taxon>
        <taxon>Chordata</taxon>
        <taxon>Cephalochordata</taxon>
        <taxon>Leptocardii</taxon>
        <taxon>Amphioxiformes</taxon>
        <taxon>Branchiostomatidae</taxon>
        <taxon>Branchiostoma</taxon>
    </lineage>
</organism>
<dbReference type="AlphaFoldDB" id="A0A8K0EHA5"/>
<dbReference type="InterPro" id="IPR045860">
    <property type="entry name" value="Snake_toxin-like_sf"/>
</dbReference>
<accession>A0A8K0EHA5</accession>
<evidence type="ECO:0000313" key="1">
    <source>
        <dbReference type="EMBL" id="CAH1250977.1"/>
    </source>
</evidence>
<reference evidence="1" key="1">
    <citation type="submission" date="2022-01" db="EMBL/GenBank/DDBJ databases">
        <authorList>
            <person name="Braso-Vives M."/>
        </authorList>
    </citation>
    <scope>NUCLEOTIDE SEQUENCE</scope>
</reference>
<keyword evidence="2" id="KW-1185">Reference proteome</keyword>
<name>A0A8K0EHA5_BRALA</name>
<sequence>MIHCSPSHVSYLHNVTSQKRWIAHSLTKTGADQSKIWCTVASHYHPGVFLVGRQKSSRKTFAVFWEKKRSDLLRENMSARLFVLVALASLFTVSYGIDCIQCVALSATDNCQTLSTTVNATTCSVGTYCSAVSIVTSGSWTSFVRSCAPAEVGAGCISALTITTCSSFCQTDGCNSGDPTTGGGGGGAGTVRASALFLLAPAILAAVMH</sequence>
<dbReference type="EMBL" id="OV696703">
    <property type="protein sequence ID" value="CAH1250977.1"/>
    <property type="molecule type" value="Genomic_DNA"/>
</dbReference>
<protein>
    <submittedName>
        <fullName evidence="1">Hypp8957 protein</fullName>
    </submittedName>
</protein>
<dbReference type="SUPFAM" id="SSF57302">
    <property type="entry name" value="Snake toxin-like"/>
    <property type="match status" value="1"/>
</dbReference>
<evidence type="ECO:0000313" key="2">
    <source>
        <dbReference type="Proteomes" id="UP000838412"/>
    </source>
</evidence>
<dbReference type="OrthoDB" id="10057367at2759"/>
<dbReference type="Proteomes" id="UP000838412">
    <property type="component" value="Chromosome 18"/>
</dbReference>
<gene>
    <name evidence="1" type="primary">Hypp8957</name>
    <name evidence="1" type="ORF">BLAG_LOCUS11503</name>
</gene>